<reference evidence="3" key="1">
    <citation type="submission" date="2016-10" db="EMBL/GenBank/DDBJ databases">
        <authorList>
            <person name="Varghese N."/>
            <person name="Submissions S."/>
        </authorList>
    </citation>
    <scope>NUCLEOTIDE SEQUENCE [LARGE SCALE GENOMIC DNA]</scope>
    <source>
        <strain evidence="3">OK042</strain>
    </source>
</reference>
<evidence type="ECO:0000313" key="2">
    <source>
        <dbReference type="EMBL" id="SFJ40785.1"/>
    </source>
</evidence>
<accession>A0A1I3R3U5</accession>
<dbReference type="EMBL" id="FORT01000003">
    <property type="protein sequence ID" value="SFJ40785.1"/>
    <property type="molecule type" value="Genomic_DNA"/>
</dbReference>
<keyword evidence="3" id="KW-1185">Reference proteome</keyword>
<evidence type="ECO:0000259" key="1">
    <source>
        <dbReference type="Pfam" id="PF01261"/>
    </source>
</evidence>
<dbReference type="SUPFAM" id="SSF51658">
    <property type="entry name" value="Xylose isomerase-like"/>
    <property type="match status" value="1"/>
</dbReference>
<dbReference type="InterPro" id="IPR036237">
    <property type="entry name" value="Xyl_isomerase-like_sf"/>
</dbReference>
<dbReference type="PANTHER" id="PTHR12110">
    <property type="entry name" value="HYDROXYPYRUVATE ISOMERASE"/>
    <property type="match status" value="1"/>
</dbReference>
<dbReference type="AlphaFoldDB" id="A0A1I3R3U5"/>
<sequence length="276" mass="31518">MMRLGLNGQSTRAPLEMDLQVAEEAGFHYYEVPFAKLKEYEQAHSLGELRAYFDRSPLEPYSLNALTMFSFLSEKEEEQMLETLHEMGRMARALRIPYLVICPSTNVPGVSRQQIHEETVRVLRRMSEVAAKYQLGLALEFLGFQNCTVNELAQAYEIVKEVDRENVGLSVDTFHFYECSRLEDLRGVDKEKIFLFHINDADDVPKDQLTDADRVLPGLGVIGLAAFIETLLATGYDKIASVELFREEYYAWEPLELAIKARAATEAVLRQMHSPK</sequence>
<dbReference type="STRING" id="1884381.SAMN05518846_103267"/>
<protein>
    <submittedName>
        <fullName evidence="2">2-keto-myo-inositol isomerase</fullName>
    </submittedName>
</protein>
<dbReference type="Gene3D" id="3.20.20.150">
    <property type="entry name" value="Divalent-metal-dependent TIM barrel enzymes"/>
    <property type="match status" value="1"/>
</dbReference>
<dbReference type="GO" id="GO:0016853">
    <property type="term" value="F:isomerase activity"/>
    <property type="evidence" value="ECO:0007669"/>
    <property type="project" value="UniProtKB-KW"/>
</dbReference>
<gene>
    <name evidence="2" type="ORF">SAMN05518846_103267</name>
</gene>
<keyword evidence="2" id="KW-0413">Isomerase</keyword>
<dbReference type="Proteomes" id="UP000198915">
    <property type="component" value="Unassembled WGS sequence"/>
</dbReference>
<dbReference type="RefSeq" id="WP_092267250.1">
    <property type="nucleotide sequence ID" value="NZ_CP183838.1"/>
</dbReference>
<feature type="domain" description="Xylose isomerase-like TIM barrel" evidence="1">
    <location>
        <begin position="20"/>
        <end position="255"/>
    </location>
</feature>
<evidence type="ECO:0000313" key="3">
    <source>
        <dbReference type="Proteomes" id="UP000198915"/>
    </source>
</evidence>
<dbReference type="Pfam" id="PF01261">
    <property type="entry name" value="AP_endonuc_2"/>
    <property type="match status" value="1"/>
</dbReference>
<dbReference type="InterPro" id="IPR050312">
    <property type="entry name" value="IolE/XylAMocC-like"/>
</dbReference>
<organism evidence="2 3">
    <name type="scientific">Brevibacillus centrosporus</name>
    <dbReference type="NCBI Taxonomy" id="54910"/>
    <lineage>
        <taxon>Bacteria</taxon>
        <taxon>Bacillati</taxon>
        <taxon>Bacillota</taxon>
        <taxon>Bacilli</taxon>
        <taxon>Bacillales</taxon>
        <taxon>Paenibacillaceae</taxon>
        <taxon>Brevibacillus</taxon>
    </lineage>
</organism>
<proteinExistence type="predicted"/>
<dbReference type="PANTHER" id="PTHR12110:SF21">
    <property type="entry name" value="XYLOSE ISOMERASE-LIKE TIM BARREL DOMAIN-CONTAINING PROTEIN"/>
    <property type="match status" value="1"/>
</dbReference>
<name>A0A1I3R3U5_9BACL</name>
<dbReference type="InterPro" id="IPR013022">
    <property type="entry name" value="Xyl_isomerase-like_TIM-brl"/>
</dbReference>